<dbReference type="PATRIC" id="fig|1189621.3.peg.2419"/>
<dbReference type="STRING" id="1189621.A3SI_11619"/>
<feature type="region of interest" description="Disordered" evidence="1">
    <location>
        <begin position="170"/>
        <end position="215"/>
    </location>
</feature>
<accession>I5C2F7</accession>
<dbReference type="Pfam" id="PF14123">
    <property type="entry name" value="DUF4290"/>
    <property type="match status" value="1"/>
</dbReference>
<comment type="caution">
    <text evidence="2">The sequence shown here is derived from an EMBL/GenBank/DDBJ whole genome shotgun (WGS) entry which is preliminary data.</text>
</comment>
<sequence length="215" mass="24993">MREYGKNILALVHHVAGLEDRERRTQSAYTLVELMKQLNPQLKSESDQKLWDDLYIMSAFTLDVDGPYPVPEKELLGKQPLPIGYPETEIKFKHYGRNIELLIEKAIELENDEEQEAAIIYIGQLMKSFQAAWNRDNYDDGIILEDIRTLSKGRLHIDLERVREQGLFDTSTKRDFNAPPQPIREQNSYGNKKSFGHKNYKGRSGGGNYKKHNRR</sequence>
<proteinExistence type="predicted"/>
<dbReference type="EMBL" id="AJYA01000024">
    <property type="protein sequence ID" value="EIM76009.1"/>
    <property type="molecule type" value="Genomic_DNA"/>
</dbReference>
<gene>
    <name evidence="2" type="ORF">A3SI_11619</name>
</gene>
<protein>
    <recommendedName>
        <fullName evidence="4">DUF4290 domain-containing protein</fullName>
    </recommendedName>
</protein>
<evidence type="ECO:0000313" key="2">
    <source>
        <dbReference type="EMBL" id="EIM76009.1"/>
    </source>
</evidence>
<dbReference type="Proteomes" id="UP000005551">
    <property type="component" value="Unassembled WGS sequence"/>
</dbReference>
<evidence type="ECO:0000256" key="1">
    <source>
        <dbReference type="SAM" id="MobiDB-lite"/>
    </source>
</evidence>
<evidence type="ECO:0000313" key="3">
    <source>
        <dbReference type="Proteomes" id="UP000005551"/>
    </source>
</evidence>
<dbReference type="InterPro" id="IPR025632">
    <property type="entry name" value="DUF4290"/>
</dbReference>
<dbReference type="RefSeq" id="WP_009055387.1">
    <property type="nucleotide sequence ID" value="NZ_AJYA01000024.1"/>
</dbReference>
<dbReference type="OrthoDB" id="1466969at2"/>
<name>I5C2F7_9BACT</name>
<reference evidence="2 3" key="1">
    <citation type="submission" date="2012-05" db="EMBL/GenBank/DDBJ databases">
        <title>Genome sequence of Nitritalea halalkaliphila LW7.</title>
        <authorList>
            <person name="Jangir P.K."/>
            <person name="Singh A."/>
            <person name="Shivaji S."/>
            <person name="Sharma R."/>
        </authorList>
    </citation>
    <scope>NUCLEOTIDE SEQUENCE [LARGE SCALE GENOMIC DNA]</scope>
    <source>
        <strain evidence="2 3">LW7</strain>
    </source>
</reference>
<dbReference type="AlphaFoldDB" id="I5C2F7"/>
<evidence type="ECO:0008006" key="4">
    <source>
        <dbReference type="Google" id="ProtNLM"/>
    </source>
</evidence>
<keyword evidence="3" id="KW-1185">Reference proteome</keyword>
<organism evidence="2 3">
    <name type="scientific">Nitritalea halalkaliphila LW7</name>
    <dbReference type="NCBI Taxonomy" id="1189621"/>
    <lineage>
        <taxon>Bacteria</taxon>
        <taxon>Pseudomonadati</taxon>
        <taxon>Bacteroidota</taxon>
        <taxon>Cytophagia</taxon>
        <taxon>Cytophagales</taxon>
        <taxon>Cyclobacteriaceae</taxon>
        <taxon>Nitritalea</taxon>
    </lineage>
</organism>